<sequence>MIPAFTIAAAAIPPLFALLALMLAGVVLVSLLLLHLRQSLLAGYFICGVLIANSGILNVLGGGESHGQVSQMAEFGVVLLMFTLGLEFSLGELRFLRRLAFVGGGWQMVLCMAAAAAASLALHSTTWQGAVLLAVSLAMSSTAVSLKSFQDLGLEASPGARMSLAVAIFQDLFIIVFFLFLPLLLPHEGESTALMPRLGSLVLRGGAFVILAGVAARWVIPWLLNAVTRTRSRELFTLTVIGSCVGLAFVGGLLGLGLALGAFVAGLAVSESIFKHRILADVMPLKDLFLTLFFVSVGLMIDVKAAFALWLPICAITAVLMLSKAVIITFIARYLGLVHKQALLAGIGLCSAGEFSLVLLQNAGSAHLWSHDTQQTLLAASALSMGLLPALLKSGIPLGDWLVKRGWGRRKPVKIDPGNLRQRISGITDHAIVCGHGPVGEKVNKALLDSGVRTLVVELNAETVQQLQRQGQAVLFADASHEETWELTKLKHARMVALTFPDATVNAQALAMIREHRPDISVLARARFSSDVERLKRLGATQVINDETEASRAMEDAAITLQGA</sequence>
<dbReference type="GO" id="GO:0015297">
    <property type="term" value="F:antiporter activity"/>
    <property type="evidence" value="ECO:0007669"/>
    <property type="project" value="InterPro"/>
</dbReference>
<dbReference type="Proteomes" id="UP000590740">
    <property type="component" value="Unassembled WGS sequence"/>
</dbReference>
<dbReference type="GO" id="GO:1902600">
    <property type="term" value="P:proton transmembrane transport"/>
    <property type="evidence" value="ECO:0007669"/>
    <property type="project" value="InterPro"/>
</dbReference>
<dbReference type="GO" id="GO:0006813">
    <property type="term" value="P:potassium ion transport"/>
    <property type="evidence" value="ECO:0007669"/>
    <property type="project" value="InterPro"/>
</dbReference>
<dbReference type="Pfam" id="PF02254">
    <property type="entry name" value="TrkA_N"/>
    <property type="match status" value="1"/>
</dbReference>
<feature type="transmembrane region" description="Helical" evidence="7">
    <location>
        <begin position="12"/>
        <end position="34"/>
    </location>
</feature>
<feature type="transmembrane region" description="Helical" evidence="7">
    <location>
        <begin position="164"/>
        <end position="185"/>
    </location>
</feature>
<evidence type="ECO:0000256" key="1">
    <source>
        <dbReference type="ARBA" id="ARBA00004141"/>
    </source>
</evidence>
<dbReference type="GO" id="GO:0016020">
    <property type="term" value="C:membrane"/>
    <property type="evidence" value="ECO:0007669"/>
    <property type="project" value="UniProtKB-SubCell"/>
</dbReference>
<comment type="similarity">
    <text evidence="2">Belongs to the monovalent cation:proton antiporter 2 (CPA2) transporter (TC 2.A.37) family.</text>
</comment>
<evidence type="ECO:0000256" key="7">
    <source>
        <dbReference type="SAM" id="Phobius"/>
    </source>
</evidence>
<feature type="transmembrane region" description="Helical" evidence="7">
    <location>
        <begin position="205"/>
        <end position="224"/>
    </location>
</feature>
<feature type="domain" description="RCK N-terminal" evidence="8">
    <location>
        <begin position="428"/>
        <end position="545"/>
    </location>
</feature>
<evidence type="ECO:0000256" key="2">
    <source>
        <dbReference type="ARBA" id="ARBA00005551"/>
    </source>
</evidence>
<proteinExistence type="inferred from homology"/>
<dbReference type="InterPro" id="IPR036291">
    <property type="entry name" value="NAD(P)-bd_dom_sf"/>
</dbReference>
<gene>
    <name evidence="9" type="ORF">HNQ65_002510</name>
</gene>
<dbReference type="Gene3D" id="1.20.1530.20">
    <property type="match status" value="1"/>
</dbReference>
<evidence type="ECO:0000259" key="8">
    <source>
        <dbReference type="PROSITE" id="PS51201"/>
    </source>
</evidence>
<name>A0A7W8DKA8_9BACT</name>
<evidence type="ECO:0000313" key="10">
    <source>
        <dbReference type="Proteomes" id="UP000590740"/>
    </source>
</evidence>
<comment type="caution">
    <text evidence="9">The sequence shown here is derived from an EMBL/GenBank/DDBJ whole genome shotgun (WGS) entry which is preliminary data.</text>
</comment>
<reference evidence="9 10" key="1">
    <citation type="submission" date="2020-08" db="EMBL/GenBank/DDBJ databases">
        <title>Genomic Encyclopedia of Type Strains, Phase IV (KMG-IV): sequencing the most valuable type-strain genomes for metagenomic binning, comparative biology and taxonomic classification.</title>
        <authorList>
            <person name="Goeker M."/>
        </authorList>
    </citation>
    <scope>NUCLEOTIDE SEQUENCE [LARGE SCALE GENOMIC DNA]</scope>
    <source>
        <strain evidence="9 10">DSM 12252</strain>
    </source>
</reference>
<dbReference type="AlphaFoldDB" id="A0A7W8DKA8"/>
<dbReference type="PANTHER" id="PTHR42751:SF3">
    <property type="entry name" value="SODIUM_GLUTAMATE SYMPORTER"/>
    <property type="match status" value="1"/>
</dbReference>
<dbReference type="InterPro" id="IPR006153">
    <property type="entry name" value="Cation/H_exchanger_TM"/>
</dbReference>
<dbReference type="InterPro" id="IPR003148">
    <property type="entry name" value="RCK_N"/>
</dbReference>
<keyword evidence="3" id="KW-0813">Transport</keyword>
<dbReference type="Pfam" id="PF00999">
    <property type="entry name" value="Na_H_Exchanger"/>
    <property type="match status" value="1"/>
</dbReference>
<comment type="subcellular location">
    <subcellularLocation>
        <location evidence="1">Membrane</location>
        <topology evidence="1">Multi-pass membrane protein</topology>
    </subcellularLocation>
</comment>
<dbReference type="InterPro" id="IPR038770">
    <property type="entry name" value="Na+/solute_symporter_sf"/>
</dbReference>
<evidence type="ECO:0000256" key="6">
    <source>
        <dbReference type="ARBA" id="ARBA00023136"/>
    </source>
</evidence>
<feature type="transmembrane region" description="Helical" evidence="7">
    <location>
        <begin position="127"/>
        <end position="144"/>
    </location>
</feature>
<feature type="transmembrane region" description="Helical" evidence="7">
    <location>
        <begin position="41"/>
        <end position="60"/>
    </location>
</feature>
<accession>A0A7W8DKA8</accession>
<dbReference type="PROSITE" id="PS51201">
    <property type="entry name" value="RCK_N"/>
    <property type="match status" value="1"/>
</dbReference>
<keyword evidence="5 7" id="KW-1133">Transmembrane helix</keyword>
<dbReference type="SUPFAM" id="SSF51735">
    <property type="entry name" value="NAD(P)-binding Rossmann-fold domains"/>
    <property type="match status" value="1"/>
</dbReference>
<keyword evidence="4 7" id="KW-0812">Transmembrane</keyword>
<feature type="transmembrane region" description="Helical" evidence="7">
    <location>
        <begin position="236"/>
        <end position="269"/>
    </location>
</feature>
<dbReference type="RefSeq" id="WP_184339857.1">
    <property type="nucleotide sequence ID" value="NZ_JACHIG010000005.1"/>
</dbReference>
<organism evidence="9 10">
    <name type="scientific">Prosthecobacter vanneervenii</name>
    <dbReference type="NCBI Taxonomy" id="48466"/>
    <lineage>
        <taxon>Bacteria</taxon>
        <taxon>Pseudomonadati</taxon>
        <taxon>Verrucomicrobiota</taxon>
        <taxon>Verrucomicrobiia</taxon>
        <taxon>Verrucomicrobiales</taxon>
        <taxon>Verrucomicrobiaceae</taxon>
        <taxon>Prosthecobacter</taxon>
    </lineage>
</organism>
<evidence type="ECO:0000256" key="3">
    <source>
        <dbReference type="ARBA" id="ARBA00022448"/>
    </source>
</evidence>
<dbReference type="Gene3D" id="3.40.50.720">
    <property type="entry name" value="NAD(P)-binding Rossmann-like Domain"/>
    <property type="match status" value="1"/>
</dbReference>
<evidence type="ECO:0000256" key="5">
    <source>
        <dbReference type="ARBA" id="ARBA00022989"/>
    </source>
</evidence>
<evidence type="ECO:0000313" key="9">
    <source>
        <dbReference type="EMBL" id="MBB5032927.1"/>
    </source>
</evidence>
<feature type="transmembrane region" description="Helical" evidence="7">
    <location>
        <begin position="72"/>
        <end position="90"/>
    </location>
</feature>
<keyword evidence="10" id="KW-1185">Reference proteome</keyword>
<evidence type="ECO:0000256" key="4">
    <source>
        <dbReference type="ARBA" id="ARBA00022692"/>
    </source>
</evidence>
<dbReference type="EMBL" id="JACHIG010000005">
    <property type="protein sequence ID" value="MBB5032927.1"/>
    <property type="molecule type" value="Genomic_DNA"/>
</dbReference>
<feature type="transmembrane region" description="Helical" evidence="7">
    <location>
        <begin position="289"/>
        <end position="322"/>
    </location>
</feature>
<keyword evidence="6 7" id="KW-0472">Membrane</keyword>
<feature type="transmembrane region" description="Helical" evidence="7">
    <location>
        <begin position="99"/>
        <end position="121"/>
    </location>
</feature>
<protein>
    <submittedName>
        <fullName evidence="9">CPA2 family monovalent cation:H+ antiporter-2</fullName>
    </submittedName>
</protein>
<dbReference type="PANTHER" id="PTHR42751">
    <property type="entry name" value="SODIUM/HYDROGEN EXCHANGER FAMILY/TRKA DOMAIN PROTEIN"/>
    <property type="match status" value="1"/>
</dbReference>